<keyword evidence="16" id="KW-0675">Receptor</keyword>
<gene>
    <name evidence="16" type="ORF">ACFO3E_03290</name>
</gene>
<evidence type="ECO:0000256" key="12">
    <source>
        <dbReference type="RuleBase" id="RU003357"/>
    </source>
</evidence>
<feature type="domain" description="TonB-dependent receptor plug" evidence="15">
    <location>
        <begin position="53"/>
        <end position="157"/>
    </location>
</feature>
<keyword evidence="9 11" id="KW-0472">Membrane</keyword>
<evidence type="ECO:0000313" key="16">
    <source>
        <dbReference type="EMBL" id="MFC4593222.1"/>
    </source>
</evidence>
<keyword evidence="7" id="KW-0406">Ion transport</keyword>
<keyword evidence="10 11" id="KW-0998">Cell outer membrane</keyword>
<comment type="caution">
    <text evidence="16">The sequence shown here is derived from an EMBL/GenBank/DDBJ whole genome shotgun (WGS) entry which is preliminary data.</text>
</comment>
<accession>A0ABV9EUA4</accession>
<evidence type="ECO:0000256" key="10">
    <source>
        <dbReference type="ARBA" id="ARBA00023237"/>
    </source>
</evidence>
<dbReference type="InterPro" id="IPR036942">
    <property type="entry name" value="Beta-barrel_TonB_sf"/>
</dbReference>
<reference evidence="17" key="1">
    <citation type="journal article" date="2019" name="Int. J. Syst. Evol. Microbiol.">
        <title>The Global Catalogue of Microorganisms (GCM) 10K type strain sequencing project: providing services to taxonomists for standard genome sequencing and annotation.</title>
        <authorList>
            <consortium name="The Broad Institute Genomics Platform"/>
            <consortium name="The Broad Institute Genome Sequencing Center for Infectious Disease"/>
            <person name="Wu L."/>
            <person name="Ma J."/>
        </authorList>
    </citation>
    <scope>NUCLEOTIDE SEQUENCE [LARGE SCALE GENOMIC DNA]</scope>
    <source>
        <strain evidence="17">NBRC 103632</strain>
    </source>
</reference>
<evidence type="ECO:0000256" key="1">
    <source>
        <dbReference type="ARBA" id="ARBA00004571"/>
    </source>
</evidence>
<keyword evidence="8 12" id="KW-0798">TonB box</keyword>
<evidence type="ECO:0000313" key="17">
    <source>
        <dbReference type="Proteomes" id="UP001595957"/>
    </source>
</evidence>
<organism evidence="16 17">
    <name type="scientific">Sphingobium tyrosinilyticum</name>
    <dbReference type="NCBI Taxonomy" id="2715436"/>
    <lineage>
        <taxon>Bacteria</taxon>
        <taxon>Pseudomonadati</taxon>
        <taxon>Pseudomonadota</taxon>
        <taxon>Alphaproteobacteria</taxon>
        <taxon>Sphingomonadales</taxon>
        <taxon>Sphingomonadaceae</taxon>
        <taxon>Sphingobium</taxon>
    </lineage>
</organism>
<proteinExistence type="inferred from homology"/>
<dbReference type="Proteomes" id="UP001595957">
    <property type="component" value="Unassembled WGS sequence"/>
</dbReference>
<dbReference type="PANTHER" id="PTHR32552:SF81">
    <property type="entry name" value="TONB-DEPENDENT OUTER MEMBRANE RECEPTOR"/>
    <property type="match status" value="1"/>
</dbReference>
<evidence type="ECO:0000256" key="9">
    <source>
        <dbReference type="ARBA" id="ARBA00023136"/>
    </source>
</evidence>
<evidence type="ECO:0000256" key="6">
    <source>
        <dbReference type="ARBA" id="ARBA00023004"/>
    </source>
</evidence>
<evidence type="ECO:0000256" key="4">
    <source>
        <dbReference type="ARBA" id="ARBA00022496"/>
    </source>
</evidence>
<evidence type="ECO:0000256" key="8">
    <source>
        <dbReference type="ARBA" id="ARBA00023077"/>
    </source>
</evidence>
<feature type="signal peptide" evidence="13">
    <location>
        <begin position="1"/>
        <end position="25"/>
    </location>
</feature>
<dbReference type="Gene3D" id="2.40.170.20">
    <property type="entry name" value="TonB-dependent receptor, beta-barrel domain"/>
    <property type="match status" value="1"/>
</dbReference>
<evidence type="ECO:0000256" key="7">
    <source>
        <dbReference type="ARBA" id="ARBA00023065"/>
    </source>
</evidence>
<dbReference type="Pfam" id="PF00593">
    <property type="entry name" value="TonB_dep_Rec_b-barrel"/>
    <property type="match status" value="1"/>
</dbReference>
<keyword evidence="2 11" id="KW-0813">Transport</keyword>
<feature type="domain" description="TonB-dependent receptor-like beta-barrel" evidence="14">
    <location>
        <begin position="248"/>
        <end position="794"/>
    </location>
</feature>
<dbReference type="PANTHER" id="PTHR32552">
    <property type="entry name" value="FERRICHROME IRON RECEPTOR-RELATED"/>
    <property type="match status" value="1"/>
</dbReference>
<evidence type="ECO:0000256" key="13">
    <source>
        <dbReference type="SAM" id="SignalP"/>
    </source>
</evidence>
<evidence type="ECO:0000256" key="2">
    <source>
        <dbReference type="ARBA" id="ARBA00022448"/>
    </source>
</evidence>
<evidence type="ECO:0000256" key="3">
    <source>
        <dbReference type="ARBA" id="ARBA00022452"/>
    </source>
</evidence>
<keyword evidence="3 11" id="KW-1134">Transmembrane beta strand</keyword>
<dbReference type="PROSITE" id="PS52016">
    <property type="entry name" value="TONB_DEPENDENT_REC_3"/>
    <property type="match status" value="1"/>
</dbReference>
<keyword evidence="13" id="KW-0732">Signal</keyword>
<comment type="subcellular location">
    <subcellularLocation>
        <location evidence="1 11">Cell outer membrane</location>
        <topology evidence="1 11">Multi-pass membrane protein</topology>
    </subcellularLocation>
</comment>
<sequence>MLNLSIHARLLAGIAIGSLSVAAYAQEAPPQSQPSALSGSDIIVTATRRNESLVDVPLNVQAITSEDITNQAITNFSDIDTLVPGLSLDTTAQGNEASIRGVTTASVSGAPQSLDIYLNDVPVLAFSIFSALYDVGQIEVLRGPQGTLRGRTAPTGAITITSRRPDMNAFGGYVEGQMQSHERFGYTLQGAVGGPIIPDVLAFRLAGFYQQDDLNGTRSINNNVESEQRIKSGRATLLFTPGDRFQLLATYQYNETDEDKVARLAGAGRGYNGPPLTGEENSGVAEAPDYTNRQFHFASINAKYDFDFATLNYIGGWTKSKNTRKGRQQLDPGNAIIGFNYLPDAVADIEVQQWSHELRLQSNTKPGDFLDWTVGYYRANGGSRVDQNTTLVSAGPGSGILGDPAIVGPTGPAVPTASDINLNYLTRGILRLQPGSFNIFGDPGRDLEQSLFASTTFNFDSGTHVRLGARYIWGHKDYDFNLAFDSPLRIAQPLGFPTAGVCGFLPPPFPGATFAPSSYPTSCDILIALPNPPSLDQQAKLNDWVYDINVRQELGEHLNAYASYARSFRSPGASQGDVPAQFVIVNAEKSDNYEIGLKGELFDRRARFTISAFQQDFKGYNATVSNIPFVSGGLANGTVTDAFSLTYNGDARVRGFEADISGNITDRWSARASVSYVKGKFKNASQPCRDANFDGVPDNGTPTLAGFQGAGVIVATCATNGPINGLPKWTATVQTEYSIPIGDRGEGFIRGLLNYKSDGLIVSSNAKIPEYATVDIYAGVNYDNFRASIFAKNLFDTTRLIDQTGLLNTLGSIPTGYREVFYTQGLQIGLNLGFRFGGG</sequence>
<dbReference type="SUPFAM" id="SSF56935">
    <property type="entry name" value="Porins"/>
    <property type="match status" value="1"/>
</dbReference>
<dbReference type="EMBL" id="JBHSFZ010000004">
    <property type="protein sequence ID" value="MFC4593222.1"/>
    <property type="molecule type" value="Genomic_DNA"/>
</dbReference>
<dbReference type="InterPro" id="IPR000531">
    <property type="entry name" value="Beta-barrel_TonB"/>
</dbReference>
<evidence type="ECO:0000256" key="11">
    <source>
        <dbReference type="PROSITE-ProRule" id="PRU01360"/>
    </source>
</evidence>
<keyword evidence="6" id="KW-0408">Iron</keyword>
<comment type="similarity">
    <text evidence="11 12">Belongs to the TonB-dependent receptor family.</text>
</comment>
<dbReference type="InterPro" id="IPR012910">
    <property type="entry name" value="Plug_dom"/>
</dbReference>
<keyword evidence="5 11" id="KW-0812">Transmembrane</keyword>
<keyword evidence="17" id="KW-1185">Reference proteome</keyword>
<dbReference type="RefSeq" id="WP_380802486.1">
    <property type="nucleotide sequence ID" value="NZ_JBHSFZ010000004.1"/>
</dbReference>
<dbReference type="InterPro" id="IPR039426">
    <property type="entry name" value="TonB-dep_rcpt-like"/>
</dbReference>
<evidence type="ECO:0000256" key="5">
    <source>
        <dbReference type="ARBA" id="ARBA00022692"/>
    </source>
</evidence>
<feature type="chain" id="PRO_5047028474" evidence="13">
    <location>
        <begin position="26"/>
        <end position="839"/>
    </location>
</feature>
<evidence type="ECO:0000259" key="14">
    <source>
        <dbReference type="Pfam" id="PF00593"/>
    </source>
</evidence>
<evidence type="ECO:0000259" key="15">
    <source>
        <dbReference type="Pfam" id="PF07715"/>
    </source>
</evidence>
<name>A0ABV9EUA4_9SPHN</name>
<dbReference type="Pfam" id="PF07715">
    <property type="entry name" value="Plug"/>
    <property type="match status" value="1"/>
</dbReference>
<protein>
    <submittedName>
        <fullName evidence="16">TonB-dependent receptor</fullName>
    </submittedName>
</protein>
<keyword evidence="4" id="KW-0410">Iron transport</keyword>